<evidence type="ECO:0008006" key="3">
    <source>
        <dbReference type="Google" id="ProtNLM"/>
    </source>
</evidence>
<gene>
    <name evidence="1" type="ORF">Poly21_39290</name>
</gene>
<name>A0A5C6BWS8_9BACT</name>
<proteinExistence type="predicted"/>
<keyword evidence="2" id="KW-1185">Reference proteome</keyword>
<dbReference type="AlphaFoldDB" id="A0A5C6BWS8"/>
<dbReference type="EMBL" id="SJPU01000002">
    <property type="protein sequence ID" value="TWU16723.1"/>
    <property type="molecule type" value="Genomic_DNA"/>
</dbReference>
<dbReference type="Proteomes" id="UP000319908">
    <property type="component" value="Unassembled WGS sequence"/>
</dbReference>
<evidence type="ECO:0000313" key="2">
    <source>
        <dbReference type="Proteomes" id="UP000319908"/>
    </source>
</evidence>
<comment type="caution">
    <text evidence="1">The sequence shown here is derived from an EMBL/GenBank/DDBJ whole genome shotgun (WGS) entry which is preliminary data.</text>
</comment>
<reference evidence="1 2" key="1">
    <citation type="journal article" date="2020" name="Antonie Van Leeuwenhoek">
        <title>Rhodopirellula heiligendammensis sp. nov., Rhodopirellula pilleata sp. nov., and Rhodopirellula solitaria sp. nov. isolated from natural or artificial marine surfaces in Northern Germany and California, USA, and emended description of the genus Rhodopirellula.</title>
        <authorList>
            <person name="Kallscheuer N."/>
            <person name="Wiegand S."/>
            <person name="Jogler M."/>
            <person name="Boedeker C."/>
            <person name="Peeters S.H."/>
            <person name="Rast P."/>
            <person name="Heuer A."/>
            <person name="Jetten M.S.M."/>
            <person name="Rohde M."/>
            <person name="Jogler C."/>
        </authorList>
    </citation>
    <scope>NUCLEOTIDE SEQUENCE [LARGE SCALE GENOMIC DNA]</scope>
    <source>
        <strain evidence="1 2">Poly21</strain>
    </source>
</reference>
<organism evidence="1 2">
    <name type="scientific">Allorhodopirellula heiligendammensis</name>
    <dbReference type="NCBI Taxonomy" id="2714739"/>
    <lineage>
        <taxon>Bacteria</taxon>
        <taxon>Pseudomonadati</taxon>
        <taxon>Planctomycetota</taxon>
        <taxon>Planctomycetia</taxon>
        <taxon>Pirellulales</taxon>
        <taxon>Pirellulaceae</taxon>
        <taxon>Allorhodopirellula</taxon>
    </lineage>
</organism>
<protein>
    <recommendedName>
        <fullName evidence="3">Glycosyltransferase family 25 (LPS biosynthesis protein)</fullName>
    </recommendedName>
</protein>
<dbReference type="OrthoDB" id="258639at2"/>
<evidence type="ECO:0000313" key="1">
    <source>
        <dbReference type="EMBL" id="TWU16723.1"/>
    </source>
</evidence>
<sequence>MKNINRDTRAVVISTRDDRARERLRRIETHLALAGFRNVEVMQARTPERDHFQEHGLPDVLQGRWRTDLRHMWGSAACGLSHLDLMKLDASQLPIIVFEDDATIHPQFFRYLAPIDFPEDVAWDICHLSYHNENLGSAKHPSGVLNRHLVRCAPDETPSTYSYILNQPVFDRMTPLTEDIDFQLARETERIHSFVIEHTPPLTMPDFNLPSVRNDLDDLYWQENNRS</sequence>
<accession>A0A5C6BWS8</accession>
<dbReference type="RefSeq" id="WP_146408311.1">
    <property type="nucleotide sequence ID" value="NZ_SJPU01000002.1"/>
</dbReference>